<dbReference type="Proteomes" id="UP001611383">
    <property type="component" value="Chromosome"/>
</dbReference>
<name>A0ABY9WWK1_9BACT</name>
<dbReference type="RefSeq" id="WP_395803951.1">
    <property type="nucleotide sequence ID" value="NZ_CP043494.1"/>
</dbReference>
<dbReference type="Gene3D" id="3.40.50.2000">
    <property type="entry name" value="Glycogen Phosphorylase B"/>
    <property type="match status" value="1"/>
</dbReference>
<protein>
    <submittedName>
        <fullName evidence="1">Glycosyltransferase</fullName>
    </submittedName>
</protein>
<evidence type="ECO:0000313" key="2">
    <source>
        <dbReference type="Proteomes" id="UP001611383"/>
    </source>
</evidence>
<sequence>MSRKAYLFVEAEPFQSASGAINAWVEEELRALGHELERHNHYRPNAGDTGIPLANARRLLTLRSRPPADLAVFCDLGLGIHPPSRELARRTFVFFHGLHGQPTLWLGNPLIDLYGTLSPYLHDTLSSLLMTPDWRQRRCLDPRGAQVVGSLVPTLPCLEAAEGDARLPGGELPESVQEALDRGEVLGHAIQPTKANWLAVCSILLHLRALTREHGHPPVRLVVAAQDFALIQHALRYGYPFPVPALAAALQSAEAGLEDLLLPVPHLKQPALFRLFREARFGLAYNASPEPFGMYVLESVLNGCPIYTNGAGNNRHALPPGHGIIVRESGEMAAGAPNAYATVAARILQDLLAPGPVREECQRGAALIRRTFTREAFSASLRACVDRLESDTTTPHWSFDELVVRLSPLVRRLDEASGAFSSDYVNARLSPEERDLMNELLGRPAGQLGHGETDLARMEGLFDKGVLSLAPPAGAEPPRPTWGAWSWYPPGSAFLEPSLLKDTVTR</sequence>
<dbReference type="EMBL" id="CP043494">
    <property type="protein sequence ID" value="WNG47518.1"/>
    <property type="molecule type" value="Genomic_DNA"/>
</dbReference>
<gene>
    <name evidence="1" type="ORF">F0U60_27905</name>
</gene>
<proteinExistence type="predicted"/>
<evidence type="ECO:0000313" key="1">
    <source>
        <dbReference type="EMBL" id="WNG47518.1"/>
    </source>
</evidence>
<reference evidence="1 2" key="1">
    <citation type="submission" date="2019-08" db="EMBL/GenBank/DDBJ databases">
        <title>Archangium and Cystobacter genomes.</title>
        <authorList>
            <person name="Chen I.-C.K."/>
            <person name="Wielgoss S."/>
        </authorList>
    </citation>
    <scope>NUCLEOTIDE SEQUENCE [LARGE SCALE GENOMIC DNA]</scope>
    <source>
        <strain evidence="1 2">Cbm 6</strain>
    </source>
</reference>
<dbReference type="SUPFAM" id="SSF53756">
    <property type="entry name" value="UDP-Glycosyltransferase/glycogen phosphorylase"/>
    <property type="match status" value="1"/>
</dbReference>
<keyword evidence="2" id="KW-1185">Reference proteome</keyword>
<organism evidence="1 2">
    <name type="scientific">Archangium minus</name>
    <dbReference type="NCBI Taxonomy" id="83450"/>
    <lineage>
        <taxon>Bacteria</taxon>
        <taxon>Pseudomonadati</taxon>
        <taxon>Myxococcota</taxon>
        <taxon>Myxococcia</taxon>
        <taxon>Myxococcales</taxon>
        <taxon>Cystobacterineae</taxon>
        <taxon>Archangiaceae</taxon>
        <taxon>Archangium</taxon>
    </lineage>
</organism>
<accession>A0ABY9WWK1</accession>